<feature type="non-terminal residue" evidence="1">
    <location>
        <position position="199"/>
    </location>
</feature>
<comment type="caution">
    <text evidence="1">The sequence shown here is derived from an EMBL/GenBank/DDBJ whole genome shotgun (WGS) entry which is preliminary data.</text>
</comment>
<dbReference type="EMBL" id="CAJVPT010016265">
    <property type="protein sequence ID" value="CAG8617638.1"/>
    <property type="molecule type" value="Genomic_DNA"/>
</dbReference>
<gene>
    <name evidence="1" type="ORF">ACOLOM_LOCUS7219</name>
</gene>
<protein>
    <submittedName>
        <fullName evidence="1">4144_t:CDS:1</fullName>
    </submittedName>
</protein>
<reference evidence="1" key="1">
    <citation type="submission" date="2021-06" db="EMBL/GenBank/DDBJ databases">
        <authorList>
            <person name="Kallberg Y."/>
            <person name="Tangrot J."/>
            <person name="Rosling A."/>
        </authorList>
    </citation>
    <scope>NUCLEOTIDE SEQUENCE</scope>
    <source>
        <strain evidence="1">CL356</strain>
    </source>
</reference>
<sequence length="199" mass="22597">MTSQDTNLTIEPEPTFENEQTAHNSPSKMFKFKEKILTSIRDPKTVMKIFFSVILLIVGNAVLFMSLNWVSLRNKKETALGIEIGTQIVTAILVLLALLSLRATIAPFIRLILMFFKRDESTRAATINSIKKHIKWFDPEHDSLVLLFLALFFSNLATIAQGAMAYFMWNFSAYDKDDNIILKMITPTKRPGAIFFGVT</sequence>
<name>A0ACA9MZ05_9GLOM</name>
<dbReference type="Proteomes" id="UP000789525">
    <property type="component" value="Unassembled WGS sequence"/>
</dbReference>
<keyword evidence="2" id="KW-1185">Reference proteome</keyword>
<evidence type="ECO:0000313" key="2">
    <source>
        <dbReference type="Proteomes" id="UP000789525"/>
    </source>
</evidence>
<evidence type="ECO:0000313" key="1">
    <source>
        <dbReference type="EMBL" id="CAG8617638.1"/>
    </source>
</evidence>
<proteinExistence type="predicted"/>
<organism evidence="1 2">
    <name type="scientific">Acaulospora colombiana</name>
    <dbReference type="NCBI Taxonomy" id="27376"/>
    <lineage>
        <taxon>Eukaryota</taxon>
        <taxon>Fungi</taxon>
        <taxon>Fungi incertae sedis</taxon>
        <taxon>Mucoromycota</taxon>
        <taxon>Glomeromycotina</taxon>
        <taxon>Glomeromycetes</taxon>
        <taxon>Diversisporales</taxon>
        <taxon>Acaulosporaceae</taxon>
        <taxon>Acaulospora</taxon>
    </lineage>
</organism>
<accession>A0ACA9MZ05</accession>